<evidence type="ECO:0000256" key="2">
    <source>
        <dbReference type="ARBA" id="ARBA00007749"/>
    </source>
</evidence>
<dbReference type="InterPro" id="IPR001279">
    <property type="entry name" value="Metallo-B-lactamas"/>
</dbReference>
<dbReference type="SUPFAM" id="SSF56281">
    <property type="entry name" value="Metallo-hydrolase/oxidoreductase"/>
    <property type="match status" value="1"/>
</dbReference>
<accession>A0ABR3Y5D8</accession>
<evidence type="ECO:0000259" key="6">
    <source>
        <dbReference type="SMART" id="SM00849"/>
    </source>
</evidence>
<dbReference type="CDD" id="cd07729">
    <property type="entry name" value="AHL_lactonase_MBL-fold"/>
    <property type="match status" value="1"/>
</dbReference>
<evidence type="ECO:0000256" key="4">
    <source>
        <dbReference type="ARBA" id="ARBA00022801"/>
    </source>
</evidence>
<keyword evidence="3" id="KW-0479">Metal-binding</keyword>
<dbReference type="InterPro" id="IPR036866">
    <property type="entry name" value="RibonucZ/Hydroxyglut_hydro"/>
</dbReference>
<keyword evidence="8" id="KW-1185">Reference proteome</keyword>
<proteinExistence type="inferred from homology"/>
<keyword evidence="5" id="KW-0862">Zinc</keyword>
<feature type="domain" description="Metallo-beta-lactamase" evidence="6">
    <location>
        <begin position="53"/>
        <end position="282"/>
    </location>
</feature>
<dbReference type="InterPro" id="IPR051013">
    <property type="entry name" value="MBL_superfamily_lactonases"/>
</dbReference>
<keyword evidence="4" id="KW-0378">Hydrolase</keyword>
<name>A0ABR3Y5D8_9EURO</name>
<evidence type="ECO:0000256" key="5">
    <source>
        <dbReference type="ARBA" id="ARBA00022833"/>
    </source>
</evidence>
<dbReference type="EMBL" id="JAVDPF010000005">
    <property type="protein sequence ID" value="KAL1883510.1"/>
    <property type="molecule type" value="Genomic_DNA"/>
</dbReference>
<reference evidence="7 8" key="1">
    <citation type="journal article" date="2024" name="IMA Fungus">
        <title>IMA Genome - F19 : A genome assembly and annotation guide to empower mycologists, including annotated draft genome sequences of Ceratocystis pirilliformis, Diaporthe australafricana, Fusarium ophioides, Paecilomyces lecythidis, and Sporothrix stenoceras.</title>
        <authorList>
            <person name="Aylward J."/>
            <person name="Wilson A.M."/>
            <person name="Visagie C.M."/>
            <person name="Spraker J."/>
            <person name="Barnes I."/>
            <person name="Buitendag C."/>
            <person name="Ceriani C."/>
            <person name="Del Mar Angel L."/>
            <person name="du Plessis D."/>
            <person name="Fuchs T."/>
            <person name="Gasser K."/>
            <person name="Kramer D."/>
            <person name="Li W."/>
            <person name="Munsamy K."/>
            <person name="Piso A."/>
            <person name="Price J.L."/>
            <person name="Sonnekus B."/>
            <person name="Thomas C."/>
            <person name="van der Nest A."/>
            <person name="van Dijk A."/>
            <person name="van Heerden A."/>
            <person name="van Vuuren N."/>
            <person name="Yilmaz N."/>
            <person name="Duong T.A."/>
            <person name="van der Merwe N.A."/>
            <person name="Wingfield M.J."/>
            <person name="Wingfield B.D."/>
        </authorList>
    </citation>
    <scope>NUCLEOTIDE SEQUENCE [LARGE SCALE GENOMIC DNA]</scope>
    <source>
        <strain evidence="7 8">CMW 18167</strain>
    </source>
</reference>
<dbReference type="Gene3D" id="3.60.15.10">
    <property type="entry name" value="Ribonuclease Z/Hydroxyacylglutathione hydrolase-like"/>
    <property type="match status" value="1"/>
</dbReference>
<comment type="cofactor">
    <cofactor evidence="1">
        <name>Zn(2+)</name>
        <dbReference type="ChEBI" id="CHEBI:29105"/>
    </cofactor>
</comment>
<dbReference type="PANTHER" id="PTHR42978">
    <property type="entry name" value="QUORUM-QUENCHING LACTONASE YTNP-RELATED-RELATED"/>
    <property type="match status" value="1"/>
</dbReference>
<dbReference type="Proteomes" id="UP001583193">
    <property type="component" value="Unassembled WGS sequence"/>
</dbReference>
<gene>
    <name evidence="7" type="ORF">Plec18167_002514</name>
</gene>
<dbReference type="SMART" id="SM00849">
    <property type="entry name" value="Lactamase_B"/>
    <property type="match status" value="1"/>
</dbReference>
<organism evidence="7 8">
    <name type="scientific">Paecilomyces lecythidis</name>
    <dbReference type="NCBI Taxonomy" id="3004212"/>
    <lineage>
        <taxon>Eukaryota</taxon>
        <taxon>Fungi</taxon>
        <taxon>Dikarya</taxon>
        <taxon>Ascomycota</taxon>
        <taxon>Pezizomycotina</taxon>
        <taxon>Eurotiomycetes</taxon>
        <taxon>Eurotiomycetidae</taxon>
        <taxon>Eurotiales</taxon>
        <taxon>Thermoascaceae</taxon>
        <taxon>Paecilomyces</taxon>
    </lineage>
</organism>
<protein>
    <recommendedName>
        <fullName evidence="6">Metallo-beta-lactamase domain-containing protein</fullName>
    </recommendedName>
</protein>
<comment type="similarity">
    <text evidence="2">Belongs to the metallo-beta-lactamase superfamily.</text>
</comment>
<sequence>MASNSSDGDVQLTFLTTGTVRIRPSMLSQPVDRFTLIRRLICLFDNGWTDPLPVGVFLIRHPEGLFLYDTGQSPCCNDSGYFPLLGQLGSFLTEFTIEDSDGIVEQLRKINIKPADLKGIVLSHLHNDHAGGLKDLITEAPDLPVYISREHWEAFGEYPLFASMEGATPNHWPEMFAPKLVDYHDIPLGPWKQSYPLTEDGKISIVDTSGHVPGHISLVVQSDQDAGKHTTYLLPGDATYGLALLDKEQPDGINDDPVRALQTLKRIKQFSREMDVVILPSHDPDTPKLLAERVVYRT</sequence>
<dbReference type="Pfam" id="PF00753">
    <property type="entry name" value="Lactamase_B"/>
    <property type="match status" value="1"/>
</dbReference>
<evidence type="ECO:0000256" key="3">
    <source>
        <dbReference type="ARBA" id="ARBA00022723"/>
    </source>
</evidence>
<evidence type="ECO:0000313" key="8">
    <source>
        <dbReference type="Proteomes" id="UP001583193"/>
    </source>
</evidence>
<evidence type="ECO:0000256" key="1">
    <source>
        <dbReference type="ARBA" id="ARBA00001947"/>
    </source>
</evidence>
<comment type="caution">
    <text evidence="7">The sequence shown here is derived from an EMBL/GenBank/DDBJ whole genome shotgun (WGS) entry which is preliminary data.</text>
</comment>
<dbReference type="PANTHER" id="PTHR42978:SF2">
    <property type="entry name" value="102 KBASES UNSTABLE REGION: FROM 1 TO 119443"/>
    <property type="match status" value="1"/>
</dbReference>
<evidence type="ECO:0000313" key="7">
    <source>
        <dbReference type="EMBL" id="KAL1883510.1"/>
    </source>
</evidence>